<evidence type="ECO:0000313" key="4">
    <source>
        <dbReference type="Proteomes" id="UP000265431"/>
    </source>
</evidence>
<feature type="compositionally biased region" description="Basic and acidic residues" evidence="1">
    <location>
        <begin position="130"/>
        <end position="146"/>
    </location>
</feature>
<feature type="domain" description="HTH cro/C1-type" evidence="2">
    <location>
        <begin position="21"/>
        <end position="75"/>
    </location>
</feature>
<dbReference type="InterPro" id="IPR010982">
    <property type="entry name" value="Lambda_DNA-bd_dom_sf"/>
</dbReference>
<dbReference type="RefSeq" id="WP_119380567.1">
    <property type="nucleotide sequence ID" value="NZ_QWGB01000009.1"/>
</dbReference>
<dbReference type="AlphaFoldDB" id="A0A399QTA2"/>
<dbReference type="SMART" id="SM00530">
    <property type="entry name" value="HTH_XRE"/>
    <property type="match status" value="1"/>
</dbReference>
<dbReference type="CDD" id="cd00093">
    <property type="entry name" value="HTH_XRE"/>
    <property type="match status" value="1"/>
</dbReference>
<comment type="caution">
    <text evidence="3">The sequence shown here is derived from an EMBL/GenBank/DDBJ whole genome shotgun (WGS) entry which is preliminary data.</text>
</comment>
<evidence type="ECO:0000313" key="3">
    <source>
        <dbReference type="EMBL" id="RIJ21415.1"/>
    </source>
</evidence>
<dbReference type="EMBL" id="QWGB01000009">
    <property type="protein sequence ID" value="RIJ21415.1"/>
    <property type="molecule type" value="Genomic_DNA"/>
</dbReference>
<evidence type="ECO:0000256" key="1">
    <source>
        <dbReference type="SAM" id="MobiDB-lite"/>
    </source>
</evidence>
<evidence type="ECO:0000259" key="2">
    <source>
        <dbReference type="PROSITE" id="PS50943"/>
    </source>
</evidence>
<dbReference type="Gene3D" id="1.10.260.40">
    <property type="entry name" value="lambda repressor-like DNA-binding domains"/>
    <property type="match status" value="1"/>
</dbReference>
<feature type="region of interest" description="Disordered" evidence="1">
    <location>
        <begin position="124"/>
        <end position="146"/>
    </location>
</feature>
<accession>A0A399QTA2</accession>
<organism evidence="3 4">
    <name type="scientific">Henriciella barbarensis</name>
    <dbReference type="NCBI Taxonomy" id="86342"/>
    <lineage>
        <taxon>Bacteria</taxon>
        <taxon>Pseudomonadati</taxon>
        <taxon>Pseudomonadota</taxon>
        <taxon>Alphaproteobacteria</taxon>
        <taxon>Hyphomonadales</taxon>
        <taxon>Hyphomonadaceae</taxon>
        <taxon>Henriciella</taxon>
    </lineage>
</organism>
<dbReference type="InterPro" id="IPR001387">
    <property type="entry name" value="Cro/C1-type_HTH"/>
</dbReference>
<proteinExistence type="predicted"/>
<gene>
    <name evidence="3" type="ORF">D1224_13970</name>
</gene>
<name>A0A399QTA2_9PROT</name>
<dbReference type="Pfam" id="PF01381">
    <property type="entry name" value="HTH_3"/>
    <property type="match status" value="1"/>
</dbReference>
<dbReference type="OrthoDB" id="9797172at2"/>
<dbReference type="PROSITE" id="PS50943">
    <property type="entry name" value="HTH_CROC1"/>
    <property type="match status" value="1"/>
</dbReference>
<protein>
    <submittedName>
        <fullName evidence="3">Helix-turn-helix domain-containing protein</fullName>
    </submittedName>
</protein>
<keyword evidence="4" id="KW-1185">Reference proteome</keyword>
<sequence>MTQGLSDFTASDVDSLVGERIRKRRILAGLTQDQLGEALGVSYQQIQKYETGANRVSAGRLYLLAERLNISPGWFFEGLADIDAQSGDELDASSRFAIECVRSLTRIRDEKVRASILNMVRALADSEEASEAKSNGHSDQARPRAD</sequence>
<dbReference type="SUPFAM" id="SSF47413">
    <property type="entry name" value="lambda repressor-like DNA-binding domains"/>
    <property type="match status" value="1"/>
</dbReference>
<reference evidence="3 4" key="1">
    <citation type="submission" date="2018-08" db="EMBL/GenBank/DDBJ databases">
        <title>Henriciella mobilis sp. nov., isolated from seawater.</title>
        <authorList>
            <person name="Cheng H."/>
            <person name="Wu Y.-H."/>
            <person name="Xu X.-W."/>
            <person name="Guo L.-L."/>
        </authorList>
    </citation>
    <scope>NUCLEOTIDE SEQUENCE [LARGE SCALE GENOMIC DNA]</scope>
    <source>
        <strain evidence="3 4">CCUG66934</strain>
    </source>
</reference>
<dbReference type="Proteomes" id="UP000265431">
    <property type="component" value="Unassembled WGS sequence"/>
</dbReference>
<dbReference type="GO" id="GO:0003677">
    <property type="term" value="F:DNA binding"/>
    <property type="evidence" value="ECO:0007669"/>
    <property type="project" value="InterPro"/>
</dbReference>